<evidence type="ECO:0000313" key="3">
    <source>
        <dbReference type="EMBL" id="CAK8692068.1"/>
    </source>
</evidence>
<dbReference type="InterPro" id="IPR036390">
    <property type="entry name" value="WH_DNA-bd_sf"/>
</dbReference>
<dbReference type="EMBL" id="CAWYQH010000130">
    <property type="protein sequence ID" value="CAK8692068.1"/>
    <property type="molecule type" value="Genomic_DNA"/>
</dbReference>
<feature type="region of interest" description="Disordered" evidence="1">
    <location>
        <begin position="41"/>
        <end position="67"/>
    </location>
</feature>
<protein>
    <recommendedName>
        <fullName evidence="2">Rad21/Rec8-like protein C-terminal eukaryotic domain-containing protein</fullName>
    </recommendedName>
</protein>
<comment type="caution">
    <text evidence="3">The sequence shown here is derived from an EMBL/GenBank/DDBJ whole genome shotgun (WGS) entry which is preliminary data.</text>
</comment>
<name>A0ABP0GKZ9_CLALP</name>
<evidence type="ECO:0000256" key="1">
    <source>
        <dbReference type="SAM" id="MobiDB-lite"/>
    </source>
</evidence>
<dbReference type="Pfam" id="PF04824">
    <property type="entry name" value="Rad21_Rec8"/>
    <property type="match status" value="1"/>
</dbReference>
<gene>
    <name evidence="3" type="ORF">CVLEPA_LOCUS24817</name>
</gene>
<accession>A0ABP0GKZ9</accession>
<evidence type="ECO:0000313" key="4">
    <source>
        <dbReference type="Proteomes" id="UP001642483"/>
    </source>
</evidence>
<dbReference type="Proteomes" id="UP001642483">
    <property type="component" value="Unassembled WGS sequence"/>
</dbReference>
<keyword evidence="4" id="KW-1185">Reference proteome</keyword>
<organism evidence="3 4">
    <name type="scientific">Clavelina lepadiformis</name>
    <name type="common">Light-bulb sea squirt</name>
    <name type="synonym">Ascidia lepadiformis</name>
    <dbReference type="NCBI Taxonomy" id="159417"/>
    <lineage>
        <taxon>Eukaryota</taxon>
        <taxon>Metazoa</taxon>
        <taxon>Chordata</taxon>
        <taxon>Tunicata</taxon>
        <taxon>Ascidiacea</taxon>
        <taxon>Aplousobranchia</taxon>
        <taxon>Clavelinidae</taxon>
        <taxon>Clavelina</taxon>
    </lineage>
</organism>
<feature type="domain" description="Rad21/Rec8-like protein C-terminal eukaryotic" evidence="2">
    <location>
        <begin position="148"/>
        <end position="192"/>
    </location>
</feature>
<evidence type="ECO:0000259" key="2">
    <source>
        <dbReference type="Pfam" id="PF04824"/>
    </source>
</evidence>
<dbReference type="Gene3D" id="1.10.10.580">
    <property type="entry name" value="Structural maintenance of chromosome 1. Chain E"/>
    <property type="match status" value="1"/>
</dbReference>
<feature type="compositionally biased region" description="Polar residues" evidence="1">
    <location>
        <begin position="42"/>
        <end position="59"/>
    </location>
</feature>
<reference evidence="3 4" key="1">
    <citation type="submission" date="2024-02" db="EMBL/GenBank/DDBJ databases">
        <authorList>
            <person name="Daric V."/>
            <person name="Darras S."/>
        </authorList>
    </citation>
    <scope>NUCLEOTIDE SEQUENCE [LARGE SCALE GENOMIC DNA]</scope>
</reference>
<proteinExistence type="predicted"/>
<dbReference type="InterPro" id="IPR006909">
    <property type="entry name" value="Rad21/Rec8_C_eu"/>
</dbReference>
<dbReference type="SUPFAM" id="SSF46785">
    <property type="entry name" value="Winged helix' DNA-binding domain"/>
    <property type="match status" value="1"/>
</dbReference>
<sequence length="196" mass="22039">MFTSNDTLTTEGSVQAVRGSFRVSTGPREITDGFQLEDRARQQNGSHVEIQSRQKQPLNDETLPAPAETSMPAMRNISATSMGMMRDSGMPSVVERSDTTSELEIVDLDILQLQEPSTSHIFGLLPAEYSLWSKTEDHYQHLEGPLAFSLLAPRGITQRSHATKLFFNVLMLARRGLLLLQQDQGYEEIYLIKKRN</sequence>
<dbReference type="InterPro" id="IPR023093">
    <property type="entry name" value="ScpA-like_C"/>
</dbReference>